<dbReference type="EMBL" id="KJ668231">
    <property type="protein sequence ID" value="AID52725.1"/>
    <property type="molecule type" value="Genomic_DNA"/>
</dbReference>
<dbReference type="KEGG" id="vg:19738323"/>
<evidence type="ECO:0000256" key="4">
    <source>
        <dbReference type="ARBA" id="ARBA00022521"/>
    </source>
</evidence>
<comment type="subcellular location">
    <subcellularLocation>
        <location evidence="1">Virion membrane</location>
        <topology evidence="1">Single-pass type I membrane protein</topology>
    </subcellularLocation>
</comment>
<dbReference type="Gene3D" id="1.20.58.1340">
    <property type="match status" value="1"/>
</dbReference>
<evidence type="ECO:0000256" key="13">
    <source>
        <dbReference type="ARBA" id="ARBA00023046"/>
    </source>
</evidence>
<keyword evidence="9" id="KW-1043">Host membrane</keyword>
<dbReference type="Pfam" id="PF02489">
    <property type="entry name" value="Herpes_glycop_H"/>
    <property type="match status" value="1"/>
</dbReference>
<evidence type="ECO:0000256" key="2">
    <source>
        <dbReference type="ARBA" id="ARBA00022506"/>
    </source>
</evidence>
<sequence>MICHRGRLVAVALLATVCGAYANPARAPRAASRSYRGRPSRGSVWLDAVFFVSSHLPPPNGFTRATATSLKWNFANYTFFYVSEQLKGVLGGSLLFFKDTDMAKITTFSRPKSRLLVSGNIVQYLMSGSVPSNPFLTVPIPHSDAMVPANDNNLGATFGYPAREPSSHNPPKTYEEIDMPDLLRANDTFVLTSTIFGGGRQTCFVDAMAVVLPRHVRLVRTMRFGSDHAEVIMKFGVDFATLTISMRYDRPIELILVKQNARSNIIWPSYGSVEPVHSLPNTAFKTYVIGPRTDRSDTEYRIMVDMATIADESLDRLFQSSQAHVTMLTFASNAPLDGDDAYFFRLVITRLWMTVVSAIHGAYRIASISLEDLISAEADVKLLAESIFKLALKGDPDSFFMQTNTPIGGLKGLHLKMLLTSLIRDMAIESYRAPFSMDRKRDALRLAYVLDVRNEGRGSLGDTAAVVALRLIEAMHDETLFNTREWNSTTRHASFYAFMALLRASSPDNKDAIRNARRGLLLATSMCTEEHLAANQLSVKTAFVRVVTKSGPFSILDTYSPCATSLRGDISDYAHRVHSMLNLGGLDEMVTYMEKAPQGAAMAAEELADKGDNIMNTWHDSIKTLAKAYVREVVECPGTENSLDSAVMVIPSGESSSYVLTRKPGPKGVTYKLDGVSISNPLVLTFVVAGTCVSSAATIPPVRLPRPTGHASCPYCGCVLLRYTHGGMVRHAIFVDNLRLQQELVAGLNSSVRYFDPSDAAGRGTSLLLFPNGTVVRIVAFEGEMVLVISDTFISMAVVGSLLAFMVLVFTIRMIVNYCRDNRYEALINLD</sequence>
<evidence type="ECO:0000256" key="8">
    <source>
        <dbReference type="ARBA" id="ARBA00022844"/>
    </source>
</evidence>
<evidence type="ECO:0000256" key="14">
    <source>
        <dbReference type="ARBA" id="ARBA00023136"/>
    </source>
</evidence>
<dbReference type="OrthoDB" id="3384at10239"/>
<keyword evidence="2" id="KW-1168">Fusion of virus membrane with host membrane</keyword>
<evidence type="ECO:0000313" key="20">
    <source>
        <dbReference type="Proteomes" id="UP000146149"/>
    </source>
</evidence>
<keyword evidence="4" id="KW-1169">Fusion of virus membrane with host cell membrane</keyword>
<keyword evidence="7" id="KW-0732">Signal</keyword>
<dbReference type="Pfam" id="PF17488">
    <property type="entry name" value="Herpes_glycoH_C"/>
    <property type="match status" value="1"/>
</dbReference>
<dbReference type="GO" id="GO:0019031">
    <property type="term" value="C:viral envelope"/>
    <property type="evidence" value="ECO:0007669"/>
    <property type="project" value="UniProtKB-KW"/>
</dbReference>
<dbReference type="RefSeq" id="YP_009046519.1">
    <property type="nucleotide sequence ID" value="NC_024450.1"/>
</dbReference>
<proteinExistence type="inferred from homology"/>
<dbReference type="HAMAP" id="MF_04033">
    <property type="entry name" value="HSV_GH"/>
    <property type="match status" value="1"/>
</dbReference>
<keyword evidence="5" id="KW-1162">Viral penetration into host cytoplasm</keyword>
<evidence type="ECO:0000256" key="11">
    <source>
        <dbReference type="ARBA" id="ARBA00022981"/>
    </source>
</evidence>
<keyword evidence="14 17" id="KW-0472">Membrane</keyword>
<dbReference type="Gene3D" id="3.30.500.50">
    <property type="match status" value="1"/>
</dbReference>
<evidence type="ECO:0000256" key="5">
    <source>
        <dbReference type="ARBA" id="ARBA00022595"/>
    </source>
</evidence>
<evidence type="ECO:0000256" key="9">
    <source>
        <dbReference type="ARBA" id="ARBA00022870"/>
    </source>
</evidence>
<keyword evidence="6 17" id="KW-0812">Transmembrane</keyword>
<evidence type="ECO:0000256" key="6">
    <source>
        <dbReference type="ARBA" id="ARBA00022692"/>
    </source>
</evidence>
<keyword evidence="12 17" id="KW-1133">Transmembrane helix</keyword>
<protein>
    <submittedName>
        <fullName evidence="19">Envelope glycoprotein H</fullName>
    </submittedName>
</protein>
<keyword evidence="10 19" id="KW-0261">Viral envelope protein</keyword>
<evidence type="ECO:0000259" key="18">
    <source>
        <dbReference type="Pfam" id="PF17488"/>
    </source>
</evidence>
<dbReference type="GeneID" id="19738323"/>
<dbReference type="GO" id="GO:0019064">
    <property type="term" value="P:fusion of virus membrane with host plasma membrane"/>
    <property type="evidence" value="ECO:0007669"/>
    <property type="project" value="UniProtKB-KW"/>
</dbReference>
<evidence type="ECO:0000313" key="19">
    <source>
        <dbReference type="EMBL" id="AID52725.1"/>
    </source>
</evidence>
<name>A0A068ES03_9ALPH</name>
<evidence type="ECO:0000256" key="3">
    <source>
        <dbReference type="ARBA" id="ARBA00022511"/>
    </source>
</evidence>
<keyword evidence="16" id="KW-1160">Virus entry into host cell</keyword>
<evidence type="ECO:0000256" key="17">
    <source>
        <dbReference type="SAM" id="Phobius"/>
    </source>
</evidence>
<dbReference type="InterPro" id="IPR035305">
    <property type="entry name" value="Herpes_glycoH_C"/>
</dbReference>
<evidence type="ECO:0000256" key="15">
    <source>
        <dbReference type="ARBA" id="ARBA00023180"/>
    </source>
</evidence>
<feature type="domain" description="Herpesvirus glycoprotein H C-terminal" evidence="18">
    <location>
        <begin position="643"/>
        <end position="779"/>
    </location>
</feature>
<evidence type="ECO:0000256" key="16">
    <source>
        <dbReference type="ARBA" id="ARBA00023296"/>
    </source>
</evidence>
<feature type="transmembrane region" description="Helical" evidence="17">
    <location>
        <begin position="793"/>
        <end position="816"/>
    </location>
</feature>
<keyword evidence="3" id="KW-1032">Host cell membrane</keyword>
<accession>A0A068ES03</accession>
<organism evidence="19 20">
    <name type="scientific">Falconid herpesvirus 1</name>
    <dbReference type="NCBI Taxonomy" id="1510155"/>
    <lineage>
        <taxon>Viruses</taxon>
        <taxon>Duplodnaviria</taxon>
        <taxon>Heunggongvirae</taxon>
        <taxon>Peploviricota</taxon>
        <taxon>Herviviricetes</taxon>
        <taxon>Herpesvirales</taxon>
        <taxon>Orthoherpesviridae</taxon>
        <taxon>Alphaherpesvirinae</taxon>
        <taxon>Mardivirus</taxon>
        <taxon>Mardivirus columbidalpha1</taxon>
    </lineage>
</organism>
<dbReference type="GO" id="GO:0046718">
    <property type="term" value="P:symbiont entry into host cell"/>
    <property type="evidence" value="ECO:0007669"/>
    <property type="project" value="UniProtKB-KW"/>
</dbReference>
<reference evidence="19 20" key="1">
    <citation type="journal article" date="2014" name="Virus Res.">
        <title>Molecular characterization of the complete genome of falconid herpesvirus strain S-18.</title>
        <authorList>
            <person name="Spatz S.J."/>
            <person name="Volkening J.D."/>
            <person name="Ross T.A."/>
        </authorList>
    </citation>
    <scope>NUCLEOTIDE SEQUENCE [LARGE SCALE GENOMIC DNA]</scope>
    <source>
        <strain evidence="19">S-18</strain>
    </source>
</reference>
<keyword evidence="15" id="KW-0325">Glycoprotein</keyword>
<keyword evidence="13" id="KW-1039">Host endosome</keyword>
<evidence type="ECO:0000256" key="7">
    <source>
        <dbReference type="ARBA" id="ARBA00022729"/>
    </source>
</evidence>
<evidence type="ECO:0000256" key="10">
    <source>
        <dbReference type="ARBA" id="ARBA00022879"/>
    </source>
</evidence>
<dbReference type="InterPro" id="IPR003493">
    <property type="entry name" value="Herpes_gH"/>
</dbReference>
<keyword evidence="8" id="KW-0946">Virion</keyword>
<evidence type="ECO:0000256" key="12">
    <source>
        <dbReference type="ARBA" id="ARBA00022989"/>
    </source>
</evidence>
<gene>
    <name evidence="19" type="ORF">FaHV1S18_035</name>
</gene>
<dbReference type="Proteomes" id="UP000146149">
    <property type="component" value="Segment"/>
</dbReference>
<dbReference type="Gene3D" id="2.60.40.3190">
    <property type="entry name" value="Herpesvirus glycoprotein H, C-terminal domain"/>
    <property type="match status" value="1"/>
</dbReference>
<keyword evidence="11" id="KW-0730">Sialic acid</keyword>
<dbReference type="InterPro" id="IPR038172">
    <property type="entry name" value="Herpes_glycoH_C_sf"/>
</dbReference>
<evidence type="ECO:0000256" key="1">
    <source>
        <dbReference type="ARBA" id="ARBA00004563"/>
    </source>
</evidence>
<dbReference type="GO" id="GO:0055036">
    <property type="term" value="C:virion membrane"/>
    <property type="evidence" value="ECO:0007669"/>
    <property type="project" value="UniProtKB-SubCell"/>
</dbReference>